<dbReference type="Pfam" id="PF20944">
    <property type="entry name" value="StcE_b-sandwich"/>
    <property type="match status" value="4"/>
</dbReference>
<dbReference type="AlphaFoldDB" id="A0A2V1GY26"/>
<dbReference type="Gene3D" id="2.60.120.1230">
    <property type="match status" value="4"/>
</dbReference>
<name>A0A2V1GY26_9GAMM</name>
<reference evidence="3 4" key="1">
    <citation type="submission" date="2018-04" db="EMBL/GenBank/DDBJ databases">
        <title>Thalassorhabdus spongiae gen. nov., sp. nov., isolated from a marine sponge in South-West Iceland.</title>
        <authorList>
            <person name="Knobloch S."/>
            <person name="Daussin A."/>
            <person name="Johannsson R."/>
            <person name="Marteinsson V.T."/>
        </authorList>
    </citation>
    <scope>NUCLEOTIDE SEQUENCE [LARGE SCALE GENOMIC DNA]</scope>
    <source>
        <strain evidence="3 4">Hp12</strain>
    </source>
</reference>
<feature type="domain" description="Metalloprotease StcE beta-sandwich" evidence="2">
    <location>
        <begin position="141"/>
        <end position="212"/>
    </location>
</feature>
<feature type="domain" description="Metalloprotease StcE beta-sandwich" evidence="2">
    <location>
        <begin position="333"/>
        <end position="403"/>
    </location>
</feature>
<organism evidence="3 4">
    <name type="scientific">Pelagibaculum spongiae</name>
    <dbReference type="NCBI Taxonomy" id="2080658"/>
    <lineage>
        <taxon>Bacteria</taxon>
        <taxon>Pseudomonadati</taxon>
        <taxon>Pseudomonadota</taxon>
        <taxon>Gammaproteobacteria</taxon>
        <taxon>Oceanospirillales</taxon>
        <taxon>Pelagibaculum</taxon>
    </lineage>
</organism>
<feature type="signal peptide" evidence="1">
    <location>
        <begin position="1"/>
        <end position="26"/>
    </location>
</feature>
<gene>
    <name evidence="3" type="ORF">DC094_15450</name>
</gene>
<evidence type="ECO:0000313" key="3">
    <source>
        <dbReference type="EMBL" id="PVZ66663.1"/>
    </source>
</evidence>
<evidence type="ECO:0000313" key="4">
    <source>
        <dbReference type="Proteomes" id="UP000244906"/>
    </source>
</evidence>
<keyword evidence="4" id="KW-1185">Reference proteome</keyword>
<proteinExistence type="predicted"/>
<dbReference type="RefSeq" id="WP_116688027.1">
    <property type="nucleotide sequence ID" value="NZ_CAWNYD010000007.1"/>
</dbReference>
<protein>
    <recommendedName>
        <fullName evidence="2">Metalloprotease StcE beta-sandwich domain-containing protein</fullName>
    </recommendedName>
</protein>
<accession>A0A2V1GY26</accession>
<feature type="chain" id="PRO_5015868461" description="Metalloprotease StcE beta-sandwich domain-containing protein" evidence="1">
    <location>
        <begin position="27"/>
        <end position="607"/>
    </location>
</feature>
<evidence type="ECO:0000259" key="2">
    <source>
        <dbReference type="Pfam" id="PF20944"/>
    </source>
</evidence>
<evidence type="ECO:0000256" key="1">
    <source>
        <dbReference type="SAM" id="SignalP"/>
    </source>
</evidence>
<dbReference type="SUPFAM" id="SSF55486">
    <property type="entry name" value="Metalloproteases ('zincins'), catalytic domain"/>
    <property type="match status" value="1"/>
</dbReference>
<dbReference type="EMBL" id="QDDL01000007">
    <property type="protein sequence ID" value="PVZ66663.1"/>
    <property type="molecule type" value="Genomic_DNA"/>
</dbReference>
<comment type="caution">
    <text evidence="3">The sequence shown here is derived from an EMBL/GenBank/DDBJ whole genome shotgun (WGS) entry which is preliminary data.</text>
</comment>
<dbReference type="Pfam" id="PF13582">
    <property type="entry name" value="Reprolysin_3"/>
    <property type="match status" value="1"/>
</dbReference>
<dbReference type="OrthoDB" id="7053703at2"/>
<sequence length="607" mass="67214">MKTFPNLLQQVGLTFLLLLISTTSWAINLTPNSDIVTNGQIPGTYSDIYFTTYNGNWTRDIKLPKDAEIGTTIRISSNAASRSFIQGVFTGLAKDVSIPLLQGQTYLFAKRTNDWGIYGDTVVRWNPNSIDAQLPTTDATIILYSIANNNWAPSISFPASAPNNALLIVKSHASRNSSFSDTGVLAYANHYAVKNRDSYIYQYNTEDSKWFPILTPAHYLTPDTLLNSHQLPRPTSPLMVLSLSDSSWTRRITLPAQAFDRDRIRITSTGALQSEINHQGVEDNVGSLLVNSGDVYEFMYVESDQEWKLIKSPVTHHSVKSLFSRGIPSSITPNTHVTVHNRNWNSEVRLSRHATNGDRVTITSGADLEFEVTSSDSPLLGAVSVSSGEEIQFLRAENRWVRATETISMLLVYSDAVANSLGENGARARMYESFRLTNTTLHNSKANARLKLAGIVKMTISGNSSNAVLGNMPDRNSEVQTTRAELSADAVYYVGTQTGVCGRAYVNDNIAAFYNVHRYHMVAVGKLGCGTTVMRHEFGHNMGLEHCRGGQNGYGHGYKESAMCRNSAPYYSTPSLYDDLLRPRGIENQHDAVRVINQNTPYAANFY</sequence>
<dbReference type="InterPro" id="IPR048990">
    <property type="entry name" value="StcE_b-sandwich"/>
</dbReference>
<feature type="domain" description="Metalloprotease StcE beta-sandwich" evidence="2">
    <location>
        <begin position="237"/>
        <end position="310"/>
    </location>
</feature>
<dbReference type="Proteomes" id="UP000244906">
    <property type="component" value="Unassembled WGS sequence"/>
</dbReference>
<feature type="domain" description="Metalloprotease StcE beta-sandwich" evidence="2">
    <location>
        <begin position="50"/>
        <end position="115"/>
    </location>
</feature>
<keyword evidence="1" id="KW-0732">Signal</keyword>